<gene>
    <name evidence="2" type="ORF">FA046_05215</name>
</gene>
<dbReference type="Proteomes" id="UP000308181">
    <property type="component" value="Unassembled WGS sequence"/>
</dbReference>
<evidence type="ECO:0008006" key="4">
    <source>
        <dbReference type="Google" id="ProtNLM"/>
    </source>
</evidence>
<reference evidence="2 3" key="1">
    <citation type="submission" date="2019-04" db="EMBL/GenBank/DDBJ databases">
        <title>Pedobacter sp. AR-3-17 sp. nov., isolated from Arctic soil.</title>
        <authorList>
            <person name="Dahal R.H."/>
            <person name="Kim D.-U."/>
        </authorList>
    </citation>
    <scope>NUCLEOTIDE SEQUENCE [LARGE SCALE GENOMIC DNA]</scope>
    <source>
        <strain evidence="2 3">AR-3-17</strain>
    </source>
</reference>
<accession>A0A4U1C6N2</accession>
<keyword evidence="1" id="KW-0732">Signal</keyword>
<feature type="chain" id="PRO_5020476950" description="Porin" evidence="1">
    <location>
        <begin position="25"/>
        <end position="298"/>
    </location>
</feature>
<dbReference type="OrthoDB" id="5562884at2"/>
<dbReference type="EMBL" id="SWBP01000001">
    <property type="protein sequence ID" value="TKC01079.1"/>
    <property type="molecule type" value="Genomic_DNA"/>
</dbReference>
<sequence length="298" mass="31780">MKIFTKTAILSTGLILGLTAGSFAQTPLSGFMQGKKGGGVSFSLTHENYKKVFLFPDEIDETPIFKSVSTNSFNVYGTYGLSDKLDVVFNVPFVQTVGNGNPDVLRDLGYSNEKDGAQDLSAFLKYEFAKKGNLSLQGSFGVTTPMSDYKVDEGLQSIIAIGNRATTFNAIGLAHYKASNGLFATGQLGYSLRSTEVPDAVLSQVKVGYASNRFYIDGYIGNQTSTGGVDILRSGFTGFFPATKVNYTRVGGSIYAPVDPNIGIGIGGGAVVAGRNVGKSYYATVGVTYNFIYRSLTK</sequence>
<dbReference type="RefSeq" id="WP_136825283.1">
    <property type="nucleotide sequence ID" value="NZ_SWBP01000001.1"/>
</dbReference>
<comment type="caution">
    <text evidence="2">The sequence shown here is derived from an EMBL/GenBank/DDBJ whole genome shotgun (WGS) entry which is preliminary data.</text>
</comment>
<dbReference type="AlphaFoldDB" id="A0A4U1C6N2"/>
<proteinExistence type="predicted"/>
<keyword evidence="3" id="KW-1185">Reference proteome</keyword>
<protein>
    <recommendedName>
        <fullName evidence="4">Porin</fullName>
    </recommendedName>
</protein>
<evidence type="ECO:0000313" key="3">
    <source>
        <dbReference type="Proteomes" id="UP000308181"/>
    </source>
</evidence>
<evidence type="ECO:0000313" key="2">
    <source>
        <dbReference type="EMBL" id="TKC01079.1"/>
    </source>
</evidence>
<feature type="signal peptide" evidence="1">
    <location>
        <begin position="1"/>
        <end position="24"/>
    </location>
</feature>
<organism evidence="2 3">
    <name type="scientific">Pedobacter cryophilus</name>
    <dbReference type="NCBI Taxonomy" id="2571271"/>
    <lineage>
        <taxon>Bacteria</taxon>
        <taxon>Pseudomonadati</taxon>
        <taxon>Bacteroidota</taxon>
        <taxon>Sphingobacteriia</taxon>
        <taxon>Sphingobacteriales</taxon>
        <taxon>Sphingobacteriaceae</taxon>
        <taxon>Pedobacter</taxon>
    </lineage>
</organism>
<evidence type="ECO:0000256" key="1">
    <source>
        <dbReference type="SAM" id="SignalP"/>
    </source>
</evidence>
<name>A0A4U1C6N2_9SPHI</name>